<dbReference type="EC" id="3.1.2.-" evidence="4"/>
<evidence type="ECO:0000313" key="4">
    <source>
        <dbReference type="EMBL" id="NJB69589.1"/>
    </source>
</evidence>
<evidence type="ECO:0000313" key="5">
    <source>
        <dbReference type="Proteomes" id="UP000590442"/>
    </source>
</evidence>
<proteinExistence type="inferred from homology"/>
<name>A0A846QY93_9FLAO</name>
<dbReference type="Gene3D" id="3.10.129.10">
    <property type="entry name" value="Hotdog Thioesterase"/>
    <property type="match status" value="1"/>
</dbReference>
<keyword evidence="2 4" id="KW-0378">Hydrolase</keyword>
<dbReference type="EMBL" id="JAATJJ010000001">
    <property type="protein sequence ID" value="NJB69589.1"/>
    <property type="molecule type" value="Genomic_DNA"/>
</dbReference>
<dbReference type="GO" id="GO:0006633">
    <property type="term" value="P:fatty acid biosynthetic process"/>
    <property type="evidence" value="ECO:0007669"/>
    <property type="project" value="InterPro"/>
</dbReference>
<dbReference type="InterPro" id="IPR050563">
    <property type="entry name" value="4-hydroxybenzoyl-CoA_TE"/>
</dbReference>
<sequence length="130" mass="15285">MNVHEKVIRVKESDLDDLNHVNNVQYVHWIQDISREHWQLLASKDIQDSVIWVVINHNITYKNAAKLNDQIIVRTYVVKTEGCFSIRAVEMYNKETGDLYVHSETKFCLLNAKTRKPMKVPKNIEDIFSN</sequence>
<organism evidence="4 5">
    <name type="scientific">Saonia flava</name>
    <dbReference type="NCBI Taxonomy" id="523696"/>
    <lineage>
        <taxon>Bacteria</taxon>
        <taxon>Pseudomonadati</taxon>
        <taxon>Bacteroidota</taxon>
        <taxon>Flavobacteriia</taxon>
        <taxon>Flavobacteriales</taxon>
        <taxon>Flavobacteriaceae</taxon>
        <taxon>Saonia</taxon>
    </lineage>
</organism>
<keyword evidence="5" id="KW-1185">Reference proteome</keyword>
<comment type="similarity">
    <text evidence="1">Belongs to the 4-hydroxybenzoyl-CoA thioesterase family.</text>
</comment>
<dbReference type="InterPro" id="IPR002864">
    <property type="entry name" value="Acyl-ACP_thioesterase_NHD"/>
</dbReference>
<dbReference type="PANTHER" id="PTHR31793">
    <property type="entry name" value="4-HYDROXYBENZOYL-COA THIOESTERASE FAMILY MEMBER"/>
    <property type="match status" value="1"/>
</dbReference>
<dbReference type="RefSeq" id="WP_167959374.1">
    <property type="nucleotide sequence ID" value="NZ_JAATJJ010000001.1"/>
</dbReference>
<dbReference type="InterPro" id="IPR029069">
    <property type="entry name" value="HotDog_dom_sf"/>
</dbReference>
<dbReference type="CDD" id="cd00586">
    <property type="entry name" value="4HBT"/>
    <property type="match status" value="1"/>
</dbReference>
<dbReference type="SUPFAM" id="SSF54637">
    <property type="entry name" value="Thioesterase/thiol ester dehydrase-isomerase"/>
    <property type="match status" value="1"/>
</dbReference>
<dbReference type="AlphaFoldDB" id="A0A846QY93"/>
<dbReference type="Pfam" id="PF01643">
    <property type="entry name" value="Acyl-ACP_TE"/>
    <property type="match status" value="1"/>
</dbReference>
<evidence type="ECO:0000259" key="3">
    <source>
        <dbReference type="Pfam" id="PF01643"/>
    </source>
</evidence>
<dbReference type="PANTHER" id="PTHR31793:SF27">
    <property type="entry name" value="NOVEL THIOESTERASE SUPERFAMILY DOMAIN AND SAPOSIN A-TYPE DOMAIN CONTAINING PROTEIN (0610012H03RIK)"/>
    <property type="match status" value="1"/>
</dbReference>
<dbReference type="Proteomes" id="UP000590442">
    <property type="component" value="Unassembled WGS sequence"/>
</dbReference>
<protein>
    <submittedName>
        <fullName evidence="4">Acyl-CoA thioester hydrolase</fullName>
        <ecNumber evidence="4">3.1.2.-</ecNumber>
    </submittedName>
</protein>
<reference evidence="4 5" key="1">
    <citation type="submission" date="2020-03" db="EMBL/GenBank/DDBJ databases">
        <title>Genomic Encyclopedia of Type Strains, Phase IV (KMG-IV): sequencing the most valuable type-strain genomes for metagenomic binning, comparative biology and taxonomic classification.</title>
        <authorList>
            <person name="Goeker M."/>
        </authorList>
    </citation>
    <scope>NUCLEOTIDE SEQUENCE [LARGE SCALE GENOMIC DNA]</scope>
    <source>
        <strain evidence="4 5">DSM 29762</strain>
    </source>
</reference>
<dbReference type="GO" id="GO:0047617">
    <property type="term" value="F:fatty acyl-CoA hydrolase activity"/>
    <property type="evidence" value="ECO:0007669"/>
    <property type="project" value="TreeGrafter"/>
</dbReference>
<evidence type="ECO:0000256" key="2">
    <source>
        <dbReference type="ARBA" id="ARBA00022801"/>
    </source>
</evidence>
<evidence type="ECO:0000256" key="1">
    <source>
        <dbReference type="ARBA" id="ARBA00005953"/>
    </source>
</evidence>
<comment type="caution">
    <text evidence="4">The sequence shown here is derived from an EMBL/GenBank/DDBJ whole genome shotgun (WGS) entry which is preliminary data.</text>
</comment>
<feature type="domain" description="Acyl-ACP thioesterase N-terminal hotdog" evidence="3">
    <location>
        <begin position="8"/>
        <end position="127"/>
    </location>
</feature>
<accession>A0A846QY93</accession>
<gene>
    <name evidence="4" type="ORF">GGR42_000051</name>
</gene>